<organism evidence="1 2">
    <name type="scientific">Tritrichomonas musculus</name>
    <dbReference type="NCBI Taxonomy" id="1915356"/>
    <lineage>
        <taxon>Eukaryota</taxon>
        <taxon>Metamonada</taxon>
        <taxon>Parabasalia</taxon>
        <taxon>Tritrichomonadida</taxon>
        <taxon>Tritrichomonadidae</taxon>
        <taxon>Tritrichomonas</taxon>
    </lineage>
</organism>
<name>A0ABR2JXU6_9EUKA</name>
<comment type="caution">
    <text evidence="1">The sequence shown here is derived from an EMBL/GenBank/DDBJ whole genome shotgun (WGS) entry which is preliminary data.</text>
</comment>
<reference evidence="1 2" key="1">
    <citation type="submission" date="2024-04" db="EMBL/GenBank/DDBJ databases">
        <title>Tritrichomonas musculus Genome.</title>
        <authorList>
            <person name="Alves-Ferreira E."/>
            <person name="Grigg M."/>
            <person name="Lorenzi H."/>
            <person name="Galac M."/>
        </authorList>
    </citation>
    <scope>NUCLEOTIDE SEQUENCE [LARGE SCALE GENOMIC DNA]</scope>
    <source>
        <strain evidence="1 2">EAF2021</strain>
    </source>
</reference>
<evidence type="ECO:0000313" key="1">
    <source>
        <dbReference type="EMBL" id="KAK8883643.1"/>
    </source>
</evidence>
<dbReference type="EMBL" id="JAPFFF010000008">
    <property type="protein sequence ID" value="KAK8883643.1"/>
    <property type="molecule type" value="Genomic_DNA"/>
</dbReference>
<sequence>MEPQKLESNDILLKEINLNKTRTDATFKLKAIGNKKIKHETLLYNLNKIINCCDVSYVNYTQGGKNIGEDLQPLNNLFSDNIIVYYPIEDKLITDIEKLKGKVSNASILDEDAEEVTPPSLNKIAKDLLGGTTATIKMLFNQIGLEIKKPDIKPIGIRKTENFKYKPSTFVQLLKVNLSYCNVNNIFTLLEDEEKMQFLHDNKVFIHDIDFTRDYKGVFNKEDVIKHLINNHNFVQEGDGNPDKNPVIISNSQYVSNNCLTFLRNTEIGLIRYKFYNKFVQSMESPSVRNKIGSHINDWINNPEPILRDSIEKSLETGLLRLEFTCYVYSEEVVNKLTKEAVIEEMEYLHNLMSPELIYYNPIQSQFNLLCDNILYNICIIDVDQDLAFISLYHNKLTGKVNGFYLEKINVTKLSNALRWYCSNKPIIVILMHLDSANDEVNIQQDCYIRVSNTADELFTYLCKGSEKLKAVQKIGVDWHKPEDMGLIPNNVFNFTYPSTNPSLLKSSSKEAILFKPFDMELLNYPNEAITIRFVNKELREATLEKNFMQNYEKKIDLIKEKNAAIVKQMEKSNRKEMVRNKLYKLLSNIRAYSNKFVDLEDGTEIYVYGVKEANTRYGETFLLACSTDNCILEGTELKLYWATTNINHYIRTIIGNFKQLDIKGINSYGSLTGIPLLTLIKECNFYNASKNLCAKVIVKGTTRNKEEDISRDKNSMEILEGVNIKQCTKIDDAVKEGDIIKVTGFRKLKSSLIIKCSINDGEPNNYVCTYWLKQIILDRIGDNETTNNLNAIVGVSKTTPQKQKALIYVVS</sequence>
<accession>A0ABR2JXU6</accession>
<gene>
    <name evidence="1" type="ORF">M9Y10_042739</name>
</gene>
<evidence type="ECO:0000313" key="2">
    <source>
        <dbReference type="Proteomes" id="UP001470230"/>
    </source>
</evidence>
<protein>
    <submittedName>
        <fullName evidence="1">Uncharacterized protein</fullName>
    </submittedName>
</protein>
<dbReference type="Proteomes" id="UP001470230">
    <property type="component" value="Unassembled WGS sequence"/>
</dbReference>
<keyword evidence="2" id="KW-1185">Reference proteome</keyword>
<proteinExistence type="predicted"/>